<evidence type="ECO:0000256" key="1">
    <source>
        <dbReference type="ARBA" id="ARBA00022801"/>
    </source>
</evidence>
<dbReference type="SUPFAM" id="SSF53187">
    <property type="entry name" value="Zn-dependent exopeptidases"/>
    <property type="match status" value="1"/>
</dbReference>
<keyword evidence="1 3" id="KW-0378">Hydrolase</keyword>
<dbReference type="Proteomes" id="UP001556631">
    <property type="component" value="Unassembled WGS sequence"/>
</dbReference>
<dbReference type="RefSeq" id="WP_367994323.1">
    <property type="nucleotide sequence ID" value="NZ_JBFPJR010000019.1"/>
</dbReference>
<feature type="domain" description="MurNAc-LAA" evidence="2">
    <location>
        <begin position="86"/>
        <end position="208"/>
    </location>
</feature>
<dbReference type="CDD" id="cd02696">
    <property type="entry name" value="MurNAc-LAA"/>
    <property type="match status" value="1"/>
</dbReference>
<dbReference type="Pfam" id="PF01520">
    <property type="entry name" value="Amidase_3"/>
    <property type="match status" value="1"/>
</dbReference>
<evidence type="ECO:0000259" key="2">
    <source>
        <dbReference type="SMART" id="SM00646"/>
    </source>
</evidence>
<dbReference type="GO" id="GO:0008745">
    <property type="term" value="F:N-acetylmuramoyl-L-alanine amidase activity"/>
    <property type="evidence" value="ECO:0007669"/>
    <property type="project" value="UniProtKB-EC"/>
</dbReference>
<sequence>MTVGIDPGHNGRNHTDPAFLARQVWNGREQEDCNTTGTATDDGYPESRFNFAVARFLATELRRHGARVVMTRSNDDGLGPCVDRRARIINRAHADVAIDIHADGGPASGRGFAILQPVPSGVNDAVIGPSRRYARLLRDSFVRSGMPVSTYLGDNGLTTRDDLAGLNLTTVPQLLIECGNMRNAEDAALLTSAAFQRRAAHRIAVAMTEFLGKQ</sequence>
<dbReference type="PANTHER" id="PTHR30404:SF0">
    <property type="entry name" value="N-ACETYLMURAMOYL-L-ALANINE AMIDASE AMIC"/>
    <property type="match status" value="1"/>
</dbReference>
<dbReference type="InterPro" id="IPR002508">
    <property type="entry name" value="MurNAc-LAA_cat"/>
</dbReference>
<gene>
    <name evidence="3" type="ORF">AB3X52_12035</name>
</gene>
<dbReference type="EC" id="3.5.1.28" evidence="3"/>
<dbReference type="SMART" id="SM00646">
    <property type="entry name" value="Ami_3"/>
    <property type="match status" value="1"/>
</dbReference>
<accession>A0ABV3SZI5</accession>
<proteinExistence type="predicted"/>
<evidence type="ECO:0000313" key="4">
    <source>
        <dbReference type="Proteomes" id="UP001556631"/>
    </source>
</evidence>
<protein>
    <submittedName>
        <fullName evidence="3">N-acetylmuramoyl-L-alanine amidase</fullName>
        <ecNumber evidence="3">3.5.1.28</ecNumber>
    </submittedName>
</protein>
<keyword evidence="4" id="KW-1185">Reference proteome</keyword>
<reference evidence="3 4" key="1">
    <citation type="submission" date="2024-07" db="EMBL/GenBank/DDBJ databases">
        <authorList>
            <person name="Lee S."/>
            <person name="Kang M."/>
        </authorList>
    </citation>
    <scope>NUCLEOTIDE SEQUENCE [LARGE SCALE GENOMIC DNA]</scope>
    <source>
        <strain evidence="3 4">DS6</strain>
    </source>
</reference>
<dbReference type="EMBL" id="JBFPJR010000019">
    <property type="protein sequence ID" value="MEX0428351.1"/>
    <property type="molecule type" value="Genomic_DNA"/>
</dbReference>
<dbReference type="PANTHER" id="PTHR30404">
    <property type="entry name" value="N-ACETYLMURAMOYL-L-ALANINE AMIDASE"/>
    <property type="match status" value="1"/>
</dbReference>
<name>A0ABV3SZI5_9ACTN</name>
<dbReference type="InterPro" id="IPR050695">
    <property type="entry name" value="N-acetylmuramoyl_amidase_3"/>
</dbReference>
<comment type="caution">
    <text evidence="3">The sequence shown here is derived from an EMBL/GenBank/DDBJ whole genome shotgun (WGS) entry which is preliminary data.</text>
</comment>
<dbReference type="Gene3D" id="3.40.630.40">
    <property type="entry name" value="Zn-dependent exopeptidases"/>
    <property type="match status" value="1"/>
</dbReference>
<evidence type="ECO:0000313" key="3">
    <source>
        <dbReference type="EMBL" id="MEX0428351.1"/>
    </source>
</evidence>
<organism evidence="3 4">
    <name type="scientific">Nocardioides eburneus</name>
    <dbReference type="NCBI Taxonomy" id="3231482"/>
    <lineage>
        <taxon>Bacteria</taxon>
        <taxon>Bacillati</taxon>
        <taxon>Actinomycetota</taxon>
        <taxon>Actinomycetes</taxon>
        <taxon>Propionibacteriales</taxon>
        <taxon>Nocardioidaceae</taxon>
        <taxon>Nocardioides</taxon>
    </lineage>
</organism>